<dbReference type="InterPro" id="IPR004675">
    <property type="entry name" value="AhpD_core"/>
</dbReference>
<feature type="domain" description="Carboxymuconolactone decarboxylase-like" evidence="1">
    <location>
        <begin position="42"/>
        <end position="109"/>
    </location>
</feature>
<dbReference type="Pfam" id="PF02627">
    <property type="entry name" value="CMD"/>
    <property type="match status" value="1"/>
</dbReference>
<dbReference type="NCBIfam" id="TIGR00778">
    <property type="entry name" value="ahpD_dom"/>
    <property type="match status" value="1"/>
</dbReference>
<proteinExistence type="predicted"/>
<gene>
    <name evidence="2" type="ORF">D9R14_17450</name>
</gene>
<dbReference type="EMBL" id="RCTF01000016">
    <property type="protein sequence ID" value="RLP75165.1"/>
    <property type="molecule type" value="Genomic_DNA"/>
</dbReference>
<reference evidence="2 3" key="1">
    <citation type="submission" date="2018-10" db="EMBL/GenBank/DDBJ databases">
        <title>Xanthobacter tagetidis genome sequencing and assembly.</title>
        <authorList>
            <person name="Maclea K.S."/>
            <person name="Goen A.E."/>
            <person name="Fatima S.A."/>
        </authorList>
    </citation>
    <scope>NUCLEOTIDE SEQUENCE [LARGE SCALE GENOMIC DNA]</scope>
    <source>
        <strain evidence="2 3">ATCC 700314</strain>
    </source>
</reference>
<dbReference type="PANTHER" id="PTHR34846:SF10">
    <property type="entry name" value="CYTOPLASMIC PROTEIN"/>
    <property type="match status" value="1"/>
</dbReference>
<comment type="caution">
    <text evidence="2">The sequence shown here is derived from an EMBL/GenBank/DDBJ whole genome shotgun (WGS) entry which is preliminary data.</text>
</comment>
<evidence type="ECO:0000313" key="3">
    <source>
        <dbReference type="Proteomes" id="UP000269692"/>
    </source>
</evidence>
<protein>
    <submittedName>
        <fullName evidence="2">Carboxymuconolactone decarboxylase family protein</fullName>
    </submittedName>
</protein>
<dbReference type="SUPFAM" id="SSF69118">
    <property type="entry name" value="AhpD-like"/>
    <property type="match status" value="1"/>
</dbReference>
<evidence type="ECO:0000259" key="1">
    <source>
        <dbReference type="Pfam" id="PF02627"/>
    </source>
</evidence>
<dbReference type="InterPro" id="IPR003779">
    <property type="entry name" value="CMD-like"/>
</dbReference>
<accession>A0A3L7A535</accession>
<dbReference type="InterPro" id="IPR029032">
    <property type="entry name" value="AhpD-like"/>
</dbReference>
<name>A0A3L7A535_9HYPH</name>
<dbReference type="Gene3D" id="1.20.1290.10">
    <property type="entry name" value="AhpD-like"/>
    <property type="match status" value="1"/>
</dbReference>
<dbReference type="PANTHER" id="PTHR34846">
    <property type="entry name" value="4-CARBOXYMUCONOLACTONE DECARBOXYLASE FAMILY PROTEIN (AFU_ORTHOLOGUE AFUA_6G11590)"/>
    <property type="match status" value="1"/>
</dbReference>
<evidence type="ECO:0000313" key="2">
    <source>
        <dbReference type="EMBL" id="RLP75165.1"/>
    </source>
</evidence>
<keyword evidence="3" id="KW-1185">Reference proteome</keyword>
<dbReference type="AlphaFoldDB" id="A0A3L7A535"/>
<dbReference type="GO" id="GO:0051920">
    <property type="term" value="F:peroxiredoxin activity"/>
    <property type="evidence" value="ECO:0007669"/>
    <property type="project" value="InterPro"/>
</dbReference>
<organism evidence="2 3">
    <name type="scientific">Xanthobacter tagetidis</name>
    <dbReference type="NCBI Taxonomy" id="60216"/>
    <lineage>
        <taxon>Bacteria</taxon>
        <taxon>Pseudomonadati</taxon>
        <taxon>Pseudomonadota</taxon>
        <taxon>Alphaproteobacteria</taxon>
        <taxon>Hyphomicrobiales</taxon>
        <taxon>Xanthobacteraceae</taxon>
        <taxon>Xanthobacter</taxon>
    </lineage>
</organism>
<dbReference type="RefSeq" id="WP_121624631.1">
    <property type="nucleotide sequence ID" value="NZ_JACIIW010000011.1"/>
</dbReference>
<dbReference type="Proteomes" id="UP000269692">
    <property type="component" value="Unassembled WGS sequence"/>
</dbReference>
<dbReference type="OrthoDB" id="9801997at2"/>
<sequence length="194" mass="21097">MPRVTPLTAADLPPASAAVFEAFAGGYADFRDQAAVLAHVPPALDHLYRMLMELRARESVPFRYIELAVVTVSKLNACPYCVSHHTPLLAVEGIPAEAVAALPSSAHPAFDDADRAVIDYAGLVTTRAWGIRDALFERLRAHFSESQIVELTLRSALAGFFNRFNDALQIDDGAAEALLHLHPTQDQPSRGEQP</sequence>